<dbReference type="Gene3D" id="1.10.10.60">
    <property type="entry name" value="Homeodomain-like"/>
    <property type="match status" value="2"/>
</dbReference>
<dbReference type="Pfam" id="PF02311">
    <property type="entry name" value="AraC_binding"/>
    <property type="match status" value="1"/>
</dbReference>
<dbReference type="PANTHER" id="PTHR43280:SF30">
    <property type="entry name" value="MMSAB OPERON REGULATORY PROTEIN"/>
    <property type="match status" value="1"/>
</dbReference>
<dbReference type="OrthoDB" id="2533861at2"/>
<dbReference type="InterPro" id="IPR009057">
    <property type="entry name" value="Homeodomain-like_sf"/>
</dbReference>
<dbReference type="SMART" id="SM00342">
    <property type="entry name" value="HTH_ARAC"/>
    <property type="match status" value="1"/>
</dbReference>
<keyword evidence="2" id="KW-0238">DNA-binding</keyword>
<dbReference type="InterPro" id="IPR018060">
    <property type="entry name" value="HTH_AraC"/>
</dbReference>
<gene>
    <name evidence="5" type="ORF">FE782_31785</name>
</gene>
<dbReference type="SUPFAM" id="SSF51215">
    <property type="entry name" value="Regulatory protein AraC"/>
    <property type="match status" value="1"/>
</dbReference>
<organism evidence="5 6">
    <name type="scientific">Paenibacillus antri</name>
    <dbReference type="NCBI Taxonomy" id="2582848"/>
    <lineage>
        <taxon>Bacteria</taxon>
        <taxon>Bacillati</taxon>
        <taxon>Bacillota</taxon>
        <taxon>Bacilli</taxon>
        <taxon>Bacillales</taxon>
        <taxon>Paenibacillaceae</taxon>
        <taxon>Paenibacillus</taxon>
    </lineage>
</organism>
<dbReference type="AlphaFoldDB" id="A0A5R9G5L1"/>
<dbReference type="SUPFAM" id="SSF46689">
    <property type="entry name" value="Homeodomain-like"/>
    <property type="match status" value="1"/>
</dbReference>
<dbReference type="RefSeq" id="WP_138198368.1">
    <property type="nucleotide sequence ID" value="NZ_VCIW01000044.1"/>
</dbReference>
<dbReference type="EMBL" id="VCIW01000044">
    <property type="protein sequence ID" value="TLS48244.1"/>
    <property type="molecule type" value="Genomic_DNA"/>
</dbReference>
<reference evidence="5 6" key="1">
    <citation type="submission" date="2019-05" db="EMBL/GenBank/DDBJ databases">
        <authorList>
            <person name="Narsing Rao M.P."/>
            <person name="Li W.J."/>
        </authorList>
    </citation>
    <scope>NUCLEOTIDE SEQUENCE [LARGE SCALE GENOMIC DNA]</scope>
    <source>
        <strain evidence="5 6">SYSU_K30003</strain>
    </source>
</reference>
<protein>
    <submittedName>
        <fullName evidence="5">AraC family transcriptional regulator</fullName>
    </submittedName>
</protein>
<accession>A0A5R9G5L1</accession>
<evidence type="ECO:0000256" key="3">
    <source>
        <dbReference type="ARBA" id="ARBA00023163"/>
    </source>
</evidence>
<keyword evidence="3" id="KW-0804">Transcription</keyword>
<dbReference type="GO" id="GO:0003700">
    <property type="term" value="F:DNA-binding transcription factor activity"/>
    <property type="evidence" value="ECO:0007669"/>
    <property type="project" value="InterPro"/>
</dbReference>
<proteinExistence type="predicted"/>
<dbReference type="GO" id="GO:0043565">
    <property type="term" value="F:sequence-specific DNA binding"/>
    <property type="evidence" value="ECO:0007669"/>
    <property type="project" value="InterPro"/>
</dbReference>
<dbReference type="PANTHER" id="PTHR43280">
    <property type="entry name" value="ARAC-FAMILY TRANSCRIPTIONAL REGULATOR"/>
    <property type="match status" value="1"/>
</dbReference>
<dbReference type="InterPro" id="IPR014710">
    <property type="entry name" value="RmlC-like_jellyroll"/>
</dbReference>
<evidence type="ECO:0000313" key="5">
    <source>
        <dbReference type="EMBL" id="TLS48244.1"/>
    </source>
</evidence>
<keyword evidence="6" id="KW-1185">Reference proteome</keyword>
<dbReference type="Pfam" id="PF12833">
    <property type="entry name" value="HTH_18"/>
    <property type="match status" value="1"/>
</dbReference>
<evidence type="ECO:0000313" key="6">
    <source>
        <dbReference type="Proteomes" id="UP000309676"/>
    </source>
</evidence>
<dbReference type="Gene3D" id="2.60.120.10">
    <property type="entry name" value="Jelly Rolls"/>
    <property type="match status" value="1"/>
</dbReference>
<dbReference type="Proteomes" id="UP000309676">
    <property type="component" value="Unassembled WGS sequence"/>
</dbReference>
<evidence type="ECO:0000259" key="4">
    <source>
        <dbReference type="PROSITE" id="PS01124"/>
    </source>
</evidence>
<name>A0A5R9G5L1_9BACL</name>
<dbReference type="InterPro" id="IPR020449">
    <property type="entry name" value="Tscrpt_reg_AraC-type_HTH"/>
</dbReference>
<sequence length="285" mass="32779">MMDIASVSPHIRVAHHYRFRWERNADESARIGYCYAFHLISGGRGTVTYRDRTHPVRKGDLLYIPPREKHAISTDADHLLSAYNIYFELWAHAPLSTDQHLVWKASDFNEALATPVHSCRELERLPVIIPLQRYAELSQLFSAAVTHFRKDGTYAKPVANSLLKAFLLDLLQSAPSRFRTDSRIQAMLERIHKETYAYSDYEIWAGESGLRKTRFHELFKQSTGLSPKAYWTKTMMAQAEAALCESHRSISDIAEDLGYSSIHHFTRLFTATHGMSPTAYHHRRS</sequence>
<comment type="caution">
    <text evidence="5">The sequence shown here is derived from an EMBL/GenBank/DDBJ whole genome shotgun (WGS) entry which is preliminary data.</text>
</comment>
<dbReference type="PROSITE" id="PS01124">
    <property type="entry name" value="HTH_ARAC_FAMILY_2"/>
    <property type="match status" value="1"/>
</dbReference>
<dbReference type="PRINTS" id="PR00032">
    <property type="entry name" value="HTHARAC"/>
</dbReference>
<dbReference type="InterPro" id="IPR037923">
    <property type="entry name" value="HTH-like"/>
</dbReference>
<feature type="domain" description="HTH araC/xylS-type" evidence="4">
    <location>
        <begin position="182"/>
        <end position="283"/>
    </location>
</feature>
<evidence type="ECO:0000256" key="1">
    <source>
        <dbReference type="ARBA" id="ARBA00023015"/>
    </source>
</evidence>
<dbReference type="InterPro" id="IPR003313">
    <property type="entry name" value="AraC-bd"/>
</dbReference>
<keyword evidence="1" id="KW-0805">Transcription regulation</keyword>
<evidence type="ECO:0000256" key="2">
    <source>
        <dbReference type="ARBA" id="ARBA00023125"/>
    </source>
</evidence>